<name>A0AAD4QSD4_9BILA</name>
<reference evidence="1" key="1">
    <citation type="submission" date="2022-01" db="EMBL/GenBank/DDBJ databases">
        <title>Genome Sequence Resource for Two Populations of Ditylenchus destructor, the Migratory Endoparasitic Phytonematode.</title>
        <authorList>
            <person name="Zhang H."/>
            <person name="Lin R."/>
            <person name="Xie B."/>
        </authorList>
    </citation>
    <scope>NUCLEOTIDE SEQUENCE</scope>
    <source>
        <strain evidence="1">BazhouSP</strain>
    </source>
</reference>
<organism evidence="1 2">
    <name type="scientific">Ditylenchus destructor</name>
    <dbReference type="NCBI Taxonomy" id="166010"/>
    <lineage>
        <taxon>Eukaryota</taxon>
        <taxon>Metazoa</taxon>
        <taxon>Ecdysozoa</taxon>
        <taxon>Nematoda</taxon>
        <taxon>Chromadorea</taxon>
        <taxon>Rhabditida</taxon>
        <taxon>Tylenchina</taxon>
        <taxon>Tylenchomorpha</taxon>
        <taxon>Sphaerularioidea</taxon>
        <taxon>Anguinidae</taxon>
        <taxon>Anguininae</taxon>
        <taxon>Ditylenchus</taxon>
    </lineage>
</organism>
<dbReference type="EMBL" id="JAKKPZ010000365">
    <property type="protein sequence ID" value="KAI1695889.1"/>
    <property type="molecule type" value="Genomic_DNA"/>
</dbReference>
<evidence type="ECO:0008006" key="3">
    <source>
        <dbReference type="Google" id="ProtNLM"/>
    </source>
</evidence>
<keyword evidence="2" id="KW-1185">Reference proteome</keyword>
<protein>
    <recommendedName>
        <fullName evidence="3">SprT-like domain-containing protein</fullName>
    </recommendedName>
</protein>
<proteinExistence type="predicted"/>
<sequence>MPKITKPLRYSRKDRQQNHKNLACVNKFKALDLDASTTAMDAADLRDLARDWWNVIGQRLYANNLPIPEIIVEDAIIEPDGTVLFGCTDIPGEKDEDQTIVVHLSMKVCSNMRLFVGTIMHEACHVAAAYLFGEEDQTQCPNNGPQFRANVEVMHHRFGITEPHFIDTTRQ</sequence>
<dbReference type="AlphaFoldDB" id="A0AAD4QSD4"/>
<evidence type="ECO:0000313" key="1">
    <source>
        <dbReference type="EMBL" id="KAI1695889.1"/>
    </source>
</evidence>
<comment type="caution">
    <text evidence="1">The sequence shown here is derived from an EMBL/GenBank/DDBJ whole genome shotgun (WGS) entry which is preliminary data.</text>
</comment>
<gene>
    <name evidence="1" type="ORF">DdX_19339</name>
</gene>
<dbReference type="Proteomes" id="UP001201812">
    <property type="component" value="Unassembled WGS sequence"/>
</dbReference>
<accession>A0AAD4QSD4</accession>
<evidence type="ECO:0000313" key="2">
    <source>
        <dbReference type="Proteomes" id="UP001201812"/>
    </source>
</evidence>